<comment type="similarity">
    <text evidence="3">Belongs to the VTA1 family.</text>
</comment>
<keyword evidence="8" id="KW-0472">Membrane</keyword>
<dbReference type="Gene3D" id="1.20.5.420">
    <property type="entry name" value="Immunoglobulin FC, subunit C"/>
    <property type="match status" value="1"/>
</dbReference>
<dbReference type="GO" id="GO:0010008">
    <property type="term" value="C:endosome membrane"/>
    <property type="evidence" value="ECO:0007669"/>
    <property type="project" value="UniProtKB-SubCell"/>
</dbReference>
<proteinExistence type="inferred from homology"/>
<reference evidence="11 12" key="1">
    <citation type="submission" date="2014-07" db="EMBL/GenBank/DDBJ databases">
        <title>Genomic and transcriptomic analysis on Apis cerana provide comprehensive insights into honey bee biology.</title>
        <authorList>
            <person name="Diao Q."/>
            <person name="Sun L."/>
            <person name="Zheng H."/>
            <person name="Zheng H."/>
            <person name="Xu S."/>
            <person name="Wang S."/>
            <person name="Zeng Z."/>
            <person name="Hu F."/>
            <person name="Su S."/>
            <person name="Wu J."/>
        </authorList>
    </citation>
    <scope>NUCLEOTIDE SEQUENCE [LARGE SCALE GENOMIC DNA]</scope>
    <source>
        <tissue evidence="11">Pupae without intestine</tissue>
    </source>
</reference>
<dbReference type="AlphaFoldDB" id="A0A2A3E403"/>
<accession>A0A2A3E403</accession>
<feature type="domain" description="Vta1 C-terminal" evidence="10">
    <location>
        <begin position="243"/>
        <end position="279"/>
    </location>
</feature>
<dbReference type="STRING" id="94128.A0A2A3E403"/>
<dbReference type="GO" id="GO:0015031">
    <property type="term" value="P:protein transport"/>
    <property type="evidence" value="ECO:0007669"/>
    <property type="project" value="UniProtKB-KW"/>
</dbReference>
<dbReference type="Pfam" id="PF04652">
    <property type="entry name" value="Vta1"/>
    <property type="match status" value="1"/>
</dbReference>
<evidence type="ECO:0000259" key="10">
    <source>
        <dbReference type="Pfam" id="PF18097"/>
    </source>
</evidence>
<keyword evidence="4" id="KW-0813">Transport</keyword>
<dbReference type="InterPro" id="IPR039431">
    <property type="entry name" value="Vta1/CALS_N"/>
</dbReference>
<sequence>MVNLDLPEIPLSLKSIQHYLKIASMHDQRDPVISYWCRLYALQTGLKLSTKSPKETNFLMKLMDWLETTKKELYDNEAITNDIAAQAHLENWALKLFLCADKNDRAANFGKNVVHSFFTAGLLYDVLTVFGELSEEAIQNRKYAKWKAAYIHNCLKNNEMPLPGPLQENNEKTNFNKNMEDSTTEAKEEDTLNTEDLVVIGNTNLSDTVYDKTNEENIEEWSSENKDCNVVTKIEGGIELSVEQINKAQKFIKWSGSALNYDDVPTAVLNLQKALHLLTTGEELT</sequence>
<gene>
    <name evidence="11" type="ORF">APICC_04987</name>
</gene>
<dbReference type="PANTHER" id="PTHR46009:SF1">
    <property type="entry name" value="VACUOLAR PROTEIN SORTING-ASSOCIATED PROTEIN VTA1 HOMOLOG"/>
    <property type="match status" value="1"/>
</dbReference>
<keyword evidence="5" id="KW-0963">Cytoplasm</keyword>
<dbReference type="EMBL" id="KZ288432">
    <property type="protein sequence ID" value="PBC25811.1"/>
    <property type="molecule type" value="Genomic_DNA"/>
</dbReference>
<evidence type="ECO:0000256" key="4">
    <source>
        <dbReference type="ARBA" id="ARBA00022448"/>
    </source>
</evidence>
<comment type="subcellular location">
    <subcellularLocation>
        <location evidence="2">Cytoplasm</location>
    </subcellularLocation>
    <subcellularLocation>
        <location evidence="1">Endosome membrane</location>
        <topology evidence="1">Peripheral membrane protein</topology>
    </subcellularLocation>
</comment>
<dbReference type="PANTHER" id="PTHR46009">
    <property type="entry name" value="VACUOLAR PROTEIN SORTING-ASSOCIATED PROTEIN VTA1 HOMOLOG"/>
    <property type="match status" value="1"/>
</dbReference>
<organism evidence="11 12">
    <name type="scientific">Apis cerana cerana</name>
    <name type="common">Oriental honeybee</name>
    <dbReference type="NCBI Taxonomy" id="94128"/>
    <lineage>
        <taxon>Eukaryota</taxon>
        <taxon>Metazoa</taxon>
        <taxon>Ecdysozoa</taxon>
        <taxon>Arthropoda</taxon>
        <taxon>Hexapoda</taxon>
        <taxon>Insecta</taxon>
        <taxon>Pterygota</taxon>
        <taxon>Neoptera</taxon>
        <taxon>Endopterygota</taxon>
        <taxon>Hymenoptera</taxon>
        <taxon>Apocrita</taxon>
        <taxon>Aculeata</taxon>
        <taxon>Apoidea</taxon>
        <taxon>Anthophila</taxon>
        <taxon>Apidae</taxon>
        <taxon>Apis</taxon>
    </lineage>
</organism>
<evidence type="ECO:0000313" key="12">
    <source>
        <dbReference type="Proteomes" id="UP000242457"/>
    </source>
</evidence>
<evidence type="ECO:0000256" key="1">
    <source>
        <dbReference type="ARBA" id="ARBA00004481"/>
    </source>
</evidence>
<dbReference type="GO" id="GO:0032511">
    <property type="term" value="P:late endosome to vacuole transport via multivesicular body sorting pathway"/>
    <property type="evidence" value="ECO:0007669"/>
    <property type="project" value="InterPro"/>
</dbReference>
<evidence type="ECO:0000256" key="3">
    <source>
        <dbReference type="ARBA" id="ARBA00007895"/>
    </source>
</evidence>
<keyword evidence="12" id="KW-1185">Reference proteome</keyword>
<keyword evidence="7" id="KW-0653">Protein transport</keyword>
<evidence type="ECO:0000256" key="8">
    <source>
        <dbReference type="ARBA" id="ARBA00023136"/>
    </source>
</evidence>
<feature type="domain" description="Vta1/callose synthase N-terminal" evidence="9">
    <location>
        <begin position="15"/>
        <end position="157"/>
    </location>
</feature>
<dbReference type="OrthoDB" id="391137at2759"/>
<evidence type="ECO:0000313" key="11">
    <source>
        <dbReference type="EMBL" id="PBC25811.1"/>
    </source>
</evidence>
<evidence type="ECO:0000256" key="2">
    <source>
        <dbReference type="ARBA" id="ARBA00004496"/>
    </source>
</evidence>
<keyword evidence="6" id="KW-0967">Endosome</keyword>
<dbReference type="Proteomes" id="UP000242457">
    <property type="component" value="Unassembled WGS sequence"/>
</dbReference>
<dbReference type="GO" id="GO:0005771">
    <property type="term" value="C:multivesicular body"/>
    <property type="evidence" value="ECO:0007669"/>
    <property type="project" value="TreeGrafter"/>
</dbReference>
<evidence type="ECO:0000256" key="7">
    <source>
        <dbReference type="ARBA" id="ARBA00022927"/>
    </source>
</evidence>
<evidence type="ECO:0000256" key="5">
    <source>
        <dbReference type="ARBA" id="ARBA00022490"/>
    </source>
</evidence>
<dbReference type="InterPro" id="IPR023175">
    <property type="entry name" value="Vta1/CALS_N_sf"/>
</dbReference>
<dbReference type="Pfam" id="PF18097">
    <property type="entry name" value="Vta1_C"/>
    <property type="match status" value="1"/>
</dbReference>
<name>A0A2A3E403_APICC</name>
<evidence type="ECO:0000259" key="9">
    <source>
        <dbReference type="Pfam" id="PF04652"/>
    </source>
</evidence>
<protein>
    <submittedName>
        <fullName evidence="11">Vacuolar protein sorting-associated protein VTA1</fullName>
    </submittedName>
</protein>
<dbReference type="InterPro" id="IPR044538">
    <property type="entry name" value="Vta1-like"/>
</dbReference>
<dbReference type="InterPro" id="IPR041212">
    <property type="entry name" value="Vta1_C"/>
</dbReference>
<dbReference type="Gene3D" id="1.25.40.270">
    <property type="entry name" value="Vacuolar protein sorting-associated protein vta1"/>
    <property type="match status" value="1"/>
</dbReference>
<evidence type="ECO:0000256" key="6">
    <source>
        <dbReference type="ARBA" id="ARBA00022753"/>
    </source>
</evidence>